<evidence type="ECO:0000313" key="1">
    <source>
        <dbReference type="EMBL" id="KAJ1176683.1"/>
    </source>
</evidence>
<name>A0AAV7TJV2_PLEWA</name>
<gene>
    <name evidence="1" type="ORF">NDU88_001951</name>
</gene>
<dbReference type="Proteomes" id="UP001066276">
    <property type="component" value="Chromosome 3_2"/>
</dbReference>
<reference evidence="1" key="1">
    <citation type="journal article" date="2022" name="bioRxiv">
        <title>Sequencing and chromosome-scale assembly of the giantPleurodeles waltlgenome.</title>
        <authorList>
            <person name="Brown T."/>
            <person name="Elewa A."/>
            <person name="Iarovenko S."/>
            <person name="Subramanian E."/>
            <person name="Araus A.J."/>
            <person name="Petzold A."/>
            <person name="Susuki M."/>
            <person name="Suzuki K.-i.T."/>
            <person name="Hayashi T."/>
            <person name="Toyoda A."/>
            <person name="Oliveira C."/>
            <person name="Osipova E."/>
            <person name="Leigh N.D."/>
            <person name="Simon A."/>
            <person name="Yun M.H."/>
        </authorList>
    </citation>
    <scope>NUCLEOTIDE SEQUENCE</scope>
    <source>
        <strain evidence="1">20211129_DDA</strain>
        <tissue evidence="1">Liver</tissue>
    </source>
</reference>
<evidence type="ECO:0000313" key="2">
    <source>
        <dbReference type="Proteomes" id="UP001066276"/>
    </source>
</evidence>
<dbReference type="AlphaFoldDB" id="A0AAV7TJV2"/>
<dbReference type="EMBL" id="JANPWB010000006">
    <property type="protein sequence ID" value="KAJ1176683.1"/>
    <property type="molecule type" value="Genomic_DNA"/>
</dbReference>
<proteinExistence type="predicted"/>
<organism evidence="1 2">
    <name type="scientific">Pleurodeles waltl</name>
    <name type="common">Iberian ribbed newt</name>
    <dbReference type="NCBI Taxonomy" id="8319"/>
    <lineage>
        <taxon>Eukaryota</taxon>
        <taxon>Metazoa</taxon>
        <taxon>Chordata</taxon>
        <taxon>Craniata</taxon>
        <taxon>Vertebrata</taxon>
        <taxon>Euteleostomi</taxon>
        <taxon>Amphibia</taxon>
        <taxon>Batrachia</taxon>
        <taxon>Caudata</taxon>
        <taxon>Salamandroidea</taxon>
        <taxon>Salamandridae</taxon>
        <taxon>Pleurodelinae</taxon>
        <taxon>Pleurodeles</taxon>
    </lineage>
</organism>
<accession>A0AAV7TJV2</accession>
<keyword evidence="2" id="KW-1185">Reference proteome</keyword>
<protein>
    <submittedName>
        <fullName evidence="1">Uncharacterized protein</fullName>
    </submittedName>
</protein>
<sequence>MSQGYRRCDGIGSLQTLDLRHSSVSKVEWDQWLRQREAYRVVGLLQCPGPRAGGIGLFRGSGICSQGHRIRCTQRGPQPQGKLHRSSG</sequence>
<comment type="caution">
    <text evidence="1">The sequence shown here is derived from an EMBL/GenBank/DDBJ whole genome shotgun (WGS) entry which is preliminary data.</text>
</comment>